<dbReference type="GO" id="GO:0005829">
    <property type="term" value="C:cytosol"/>
    <property type="evidence" value="ECO:0007669"/>
    <property type="project" value="TreeGrafter"/>
</dbReference>
<name>A0AAD2AX57_9RALS</name>
<comment type="caution">
    <text evidence="4">Lacks conserved residue(s) required for the propagation of feature annotation.</text>
</comment>
<dbReference type="InterPro" id="IPR001789">
    <property type="entry name" value="Sig_transdc_resp-reg_receiver"/>
</dbReference>
<feature type="domain" description="OmpR/PhoB-type" evidence="7">
    <location>
        <begin position="130"/>
        <end position="232"/>
    </location>
</feature>
<dbReference type="InterPro" id="IPR036388">
    <property type="entry name" value="WH-like_DNA-bd_sf"/>
</dbReference>
<proteinExistence type="predicted"/>
<dbReference type="GO" id="GO:0032993">
    <property type="term" value="C:protein-DNA complex"/>
    <property type="evidence" value="ECO:0007669"/>
    <property type="project" value="TreeGrafter"/>
</dbReference>
<dbReference type="InterPro" id="IPR001867">
    <property type="entry name" value="OmpR/PhoB-type_DNA-bd"/>
</dbReference>
<keyword evidence="3 5" id="KW-0238">DNA-binding</keyword>
<dbReference type="PROSITE" id="PS51755">
    <property type="entry name" value="OMPR_PHOB"/>
    <property type="match status" value="1"/>
</dbReference>
<evidence type="ECO:0000259" key="6">
    <source>
        <dbReference type="PROSITE" id="PS50110"/>
    </source>
</evidence>
<reference evidence="8 9" key="1">
    <citation type="submission" date="2023-07" db="EMBL/GenBank/DDBJ databases">
        <authorList>
            <person name="Peeters C."/>
        </authorList>
    </citation>
    <scope>NUCLEOTIDE SEQUENCE [LARGE SCALE GENOMIC DNA]</scope>
    <source>
        <strain evidence="8 9">LMG 18091</strain>
    </source>
</reference>
<feature type="domain" description="Response regulatory" evidence="6">
    <location>
        <begin position="4"/>
        <end position="121"/>
    </location>
</feature>
<evidence type="ECO:0000259" key="7">
    <source>
        <dbReference type="PROSITE" id="PS51755"/>
    </source>
</evidence>
<sequence>MGSEILLVVQDQAQRDRLSFVLRDAGHRVQFADGVDQVQATVYKSCPHMMLMEWAWPKQQLAIDQLLALRSDAYLQRLPIIVVSRHSSIPAKISALNAGADDYIVDPCDPAELHARIRSILRRCPTQHVDNSVQLNDLRLDPLTLSVTAETPSGQRPIPVTPLEFRLLHFLVMHPQHLHSRANLLDRVWGGGAYVGERTVDVHIRKLRVALAGTACDGLIQTVRGEGYRLARRSVAVQVERPAKSC</sequence>
<dbReference type="RefSeq" id="WP_316869208.1">
    <property type="nucleotide sequence ID" value="NZ_CATWAF010000002.1"/>
</dbReference>
<keyword evidence="2" id="KW-0902">Two-component regulatory system</keyword>
<protein>
    <submittedName>
        <fullName evidence="8">Phosphate regulon transcriptional regulatory protein PhoB</fullName>
    </submittedName>
</protein>
<feature type="DNA-binding region" description="OmpR/PhoB-type" evidence="5">
    <location>
        <begin position="130"/>
        <end position="232"/>
    </location>
</feature>
<evidence type="ECO:0000313" key="9">
    <source>
        <dbReference type="Proteomes" id="UP001189915"/>
    </source>
</evidence>
<comment type="caution">
    <text evidence="8">The sequence shown here is derived from an EMBL/GenBank/DDBJ whole genome shotgun (WGS) entry which is preliminary data.</text>
</comment>
<evidence type="ECO:0000256" key="2">
    <source>
        <dbReference type="ARBA" id="ARBA00023012"/>
    </source>
</evidence>
<dbReference type="Gene3D" id="1.10.10.10">
    <property type="entry name" value="Winged helix-like DNA-binding domain superfamily/Winged helix DNA-binding domain"/>
    <property type="match status" value="1"/>
</dbReference>
<dbReference type="SUPFAM" id="SSF52172">
    <property type="entry name" value="CheY-like"/>
    <property type="match status" value="1"/>
</dbReference>
<dbReference type="Proteomes" id="UP001189915">
    <property type="component" value="Unassembled WGS sequence"/>
</dbReference>
<evidence type="ECO:0000256" key="1">
    <source>
        <dbReference type="ARBA" id="ARBA00022553"/>
    </source>
</evidence>
<dbReference type="SMART" id="SM00862">
    <property type="entry name" value="Trans_reg_C"/>
    <property type="match status" value="1"/>
</dbReference>
<evidence type="ECO:0000256" key="3">
    <source>
        <dbReference type="ARBA" id="ARBA00023125"/>
    </source>
</evidence>
<dbReference type="Pfam" id="PF00072">
    <property type="entry name" value="Response_reg"/>
    <property type="match status" value="1"/>
</dbReference>
<gene>
    <name evidence="8" type="primary">phoB_1</name>
    <name evidence="8" type="ORF">LMG18091_01494</name>
</gene>
<dbReference type="InterPro" id="IPR011006">
    <property type="entry name" value="CheY-like_superfamily"/>
</dbReference>
<organism evidence="8 9">
    <name type="scientific">Ralstonia wenshanensis</name>
    <dbReference type="NCBI Taxonomy" id="2842456"/>
    <lineage>
        <taxon>Bacteria</taxon>
        <taxon>Pseudomonadati</taxon>
        <taxon>Pseudomonadota</taxon>
        <taxon>Betaproteobacteria</taxon>
        <taxon>Burkholderiales</taxon>
        <taxon>Burkholderiaceae</taxon>
        <taxon>Ralstonia</taxon>
    </lineage>
</organism>
<dbReference type="PANTHER" id="PTHR48111:SF40">
    <property type="entry name" value="PHOSPHATE REGULON TRANSCRIPTIONAL REGULATORY PROTEIN PHOB"/>
    <property type="match status" value="1"/>
</dbReference>
<dbReference type="Pfam" id="PF00486">
    <property type="entry name" value="Trans_reg_C"/>
    <property type="match status" value="1"/>
</dbReference>
<dbReference type="GO" id="GO:0000156">
    <property type="term" value="F:phosphorelay response regulator activity"/>
    <property type="evidence" value="ECO:0007669"/>
    <property type="project" value="TreeGrafter"/>
</dbReference>
<keyword evidence="1" id="KW-0597">Phosphoprotein</keyword>
<evidence type="ECO:0000256" key="4">
    <source>
        <dbReference type="PROSITE-ProRule" id="PRU00169"/>
    </source>
</evidence>
<dbReference type="PANTHER" id="PTHR48111">
    <property type="entry name" value="REGULATOR OF RPOS"/>
    <property type="match status" value="1"/>
</dbReference>
<dbReference type="GO" id="GO:0006355">
    <property type="term" value="P:regulation of DNA-templated transcription"/>
    <property type="evidence" value="ECO:0007669"/>
    <property type="project" value="InterPro"/>
</dbReference>
<dbReference type="SMART" id="SM00448">
    <property type="entry name" value="REC"/>
    <property type="match status" value="1"/>
</dbReference>
<dbReference type="EMBL" id="CATWAF010000002">
    <property type="protein sequence ID" value="CAJ0691720.1"/>
    <property type="molecule type" value="Genomic_DNA"/>
</dbReference>
<evidence type="ECO:0000313" key="8">
    <source>
        <dbReference type="EMBL" id="CAJ0691720.1"/>
    </source>
</evidence>
<dbReference type="Gene3D" id="3.40.50.2300">
    <property type="match status" value="1"/>
</dbReference>
<dbReference type="InterPro" id="IPR016032">
    <property type="entry name" value="Sig_transdc_resp-reg_C-effctor"/>
</dbReference>
<dbReference type="CDD" id="cd00383">
    <property type="entry name" value="trans_reg_C"/>
    <property type="match status" value="1"/>
</dbReference>
<dbReference type="AlphaFoldDB" id="A0AAD2AX57"/>
<keyword evidence="9" id="KW-1185">Reference proteome</keyword>
<dbReference type="GO" id="GO:0000976">
    <property type="term" value="F:transcription cis-regulatory region binding"/>
    <property type="evidence" value="ECO:0007669"/>
    <property type="project" value="TreeGrafter"/>
</dbReference>
<dbReference type="PROSITE" id="PS50110">
    <property type="entry name" value="RESPONSE_REGULATORY"/>
    <property type="match status" value="1"/>
</dbReference>
<dbReference type="SUPFAM" id="SSF46894">
    <property type="entry name" value="C-terminal effector domain of the bipartite response regulators"/>
    <property type="match status" value="1"/>
</dbReference>
<accession>A0AAD2AX57</accession>
<dbReference type="InterPro" id="IPR039420">
    <property type="entry name" value="WalR-like"/>
</dbReference>
<evidence type="ECO:0000256" key="5">
    <source>
        <dbReference type="PROSITE-ProRule" id="PRU01091"/>
    </source>
</evidence>